<evidence type="ECO:0000256" key="2">
    <source>
        <dbReference type="SAM" id="MobiDB-lite"/>
    </source>
</evidence>
<name>A0AA38FEE0_TAXCH</name>
<evidence type="ECO:0000313" key="4">
    <source>
        <dbReference type="Proteomes" id="UP000824469"/>
    </source>
</evidence>
<dbReference type="Proteomes" id="UP000824469">
    <property type="component" value="Unassembled WGS sequence"/>
</dbReference>
<feature type="compositionally biased region" description="Polar residues" evidence="2">
    <location>
        <begin position="88"/>
        <end position="112"/>
    </location>
</feature>
<comment type="caution">
    <text evidence="3">The sequence shown here is derived from an EMBL/GenBank/DDBJ whole genome shotgun (WGS) entry which is preliminary data.</text>
</comment>
<dbReference type="AlphaFoldDB" id="A0AA38FEE0"/>
<accession>A0AA38FEE0</accession>
<evidence type="ECO:0000256" key="1">
    <source>
        <dbReference type="SAM" id="Coils"/>
    </source>
</evidence>
<dbReference type="OMA" id="MQRMILT"/>
<dbReference type="GO" id="GO:0000911">
    <property type="term" value="P:cytokinesis by cell plate formation"/>
    <property type="evidence" value="ECO:0007669"/>
    <property type="project" value="InterPro"/>
</dbReference>
<protein>
    <submittedName>
        <fullName evidence="3">Uncharacterized protein</fullName>
    </submittedName>
</protein>
<sequence length="328" mass="36431">MDRNSRQKIGRSNARGVSSPVKKSETSNAAKAAAQRLAQVMASQSPSNNNYGSHYLRSRSSSQFSNKGYAKSTANANARNARSPSPAFRTNLNGNGSTPQSTPVVCLSTSPRPSAKLPSNGASVKQIPPSPKAQSNAARVKQRPPKPPFQAIGVVQQDKRYSVDLPHVKFREIDNKREADTLHDEIDLLREEKENILLKLRLAIQKFKEQDAKAREFEKKVALLGEGLSLEAYLLSKKEAALQQIEDALNAEKRAMDVKDDIIAALRLEAETVRREAIESVQQALEAEAEANSGRLLMQRMILTQEEMEEVVLKRCWLARYWGLAAHY</sequence>
<dbReference type="PANTHER" id="PTHR31762:SF10">
    <property type="entry name" value="FAS-BINDING FACTOR-LIKE PROTEIN"/>
    <property type="match status" value="1"/>
</dbReference>
<feature type="compositionally biased region" description="Low complexity" evidence="2">
    <location>
        <begin position="74"/>
        <end position="87"/>
    </location>
</feature>
<reference evidence="3 4" key="1">
    <citation type="journal article" date="2021" name="Nat. Plants">
        <title>The Taxus genome provides insights into paclitaxel biosynthesis.</title>
        <authorList>
            <person name="Xiong X."/>
            <person name="Gou J."/>
            <person name="Liao Q."/>
            <person name="Li Y."/>
            <person name="Zhou Q."/>
            <person name="Bi G."/>
            <person name="Li C."/>
            <person name="Du R."/>
            <person name="Wang X."/>
            <person name="Sun T."/>
            <person name="Guo L."/>
            <person name="Liang H."/>
            <person name="Lu P."/>
            <person name="Wu Y."/>
            <person name="Zhang Z."/>
            <person name="Ro D.K."/>
            <person name="Shang Y."/>
            <person name="Huang S."/>
            <person name="Yan J."/>
        </authorList>
    </citation>
    <scope>NUCLEOTIDE SEQUENCE [LARGE SCALE GENOMIC DNA]</scope>
    <source>
        <strain evidence="3">Ta-2019</strain>
    </source>
</reference>
<dbReference type="EMBL" id="JAHRHJ020000010">
    <property type="protein sequence ID" value="KAH9299573.1"/>
    <property type="molecule type" value="Genomic_DNA"/>
</dbReference>
<keyword evidence="4" id="KW-1185">Reference proteome</keyword>
<feature type="region of interest" description="Disordered" evidence="2">
    <location>
        <begin position="1"/>
        <end position="149"/>
    </location>
</feature>
<dbReference type="InterPro" id="IPR040321">
    <property type="entry name" value="SCD2-like"/>
</dbReference>
<evidence type="ECO:0000313" key="3">
    <source>
        <dbReference type="EMBL" id="KAH9299573.1"/>
    </source>
</evidence>
<organism evidence="3 4">
    <name type="scientific">Taxus chinensis</name>
    <name type="common">Chinese yew</name>
    <name type="synonym">Taxus wallichiana var. chinensis</name>
    <dbReference type="NCBI Taxonomy" id="29808"/>
    <lineage>
        <taxon>Eukaryota</taxon>
        <taxon>Viridiplantae</taxon>
        <taxon>Streptophyta</taxon>
        <taxon>Embryophyta</taxon>
        <taxon>Tracheophyta</taxon>
        <taxon>Spermatophyta</taxon>
        <taxon>Pinopsida</taxon>
        <taxon>Pinidae</taxon>
        <taxon>Conifers II</taxon>
        <taxon>Cupressales</taxon>
        <taxon>Taxaceae</taxon>
        <taxon>Taxus</taxon>
    </lineage>
</organism>
<feature type="non-terminal residue" evidence="3">
    <location>
        <position position="328"/>
    </location>
</feature>
<dbReference type="PANTHER" id="PTHR31762">
    <property type="entry name" value="FAS-BINDING FACTOR-LIKE PROTEIN"/>
    <property type="match status" value="1"/>
</dbReference>
<gene>
    <name evidence="3" type="ORF">KI387_031255</name>
</gene>
<feature type="compositionally biased region" description="Polar residues" evidence="2">
    <location>
        <begin position="43"/>
        <end position="66"/>
    </location>
</feature>
<keyword evidence="1" id="KW-0175">Coiled coil</keyword>
<feature type="coiled-coil region" evidence="1">
    <location>
        <begin position="179"/>
        <end position="210"/>
    </location>
</feature>
<proteinExistence type="predicted"/>
<feature type="compositionally biased region" description="Low complexity" evidence="2">
    <location>
        <begin position="29"/>
        <end position="42"/>
    </location>
</feature>